<evidence type="ECO:0000259" key="1">
    <source>
        <dbReference type="Pfam" id="PF13482"/>
    </source>
</evidence>
<dbReference type="InterPro" id="IPR012337">
    <property type="entry name" value="RNaseH-like_sf"/>
</dbReference>
<dbReference type="SUPFAM" id="SSF53098">
    <property type="entry name" value="Ribonuclease H-like"/>
    <property type="match status" value="1"/>
</dbReference>
<dbReference type="GO" id="GO:0003676">
    <property type="term" value="F:nucleic acid binding"/>
    <property type="evidence" value="ECO:0007669"/>
    <property type="project" value="InterPro"/>
</dbReference>
<dbReference type="InterPro" id="IPR036397">
    <property type="entry name" value="RNaseH_sf"/>
</dbReference>
<gene>
    <name evidence="2" type="ORF">S01H1_13599</name>
</gene>
<evidence type="ECO:0000313" key="2">
    <source>
        <dbReference type="EMBL" id="GAF77166.1"/>
    </source>
</evidence>
<comment type="caution">
    <text evidence="2">The sequence shown here is derived from an EMBL/GenBank/DDBJ whole genome shotgun (WGS) entry which is preliminary data.</text>
</comment>
<name>X0SPV9_9ZZZZ</name>
<dbReference type="EMBL" id="BARS01007024">
    <property type="protein sequence ID" value="GAF77166.1"/>
    <property type="molecule type" value="Genomic_DNA"/>
</dbReference>
<dbReference type="Gene3D" id="3.30.420.10">
    <property type="entry name" value="Ribonuclease H-like superfamily/Ribonuclease H"/>
    <property type="match status" value="1"/>
</dbReference>
<proteinExistence type="predicted"/>
<organism evidence="2">
    <name type="scientific">marine sediment metagenome</name>
    <dbReference type="NCBI Taxonomy" id="412755"/>
    <lineage>
        <taxon>unclassified sequences</taxon>
        <taxon>metagenomes</taxon>
        <taxon>ecological metagenomes</taxon>
    </lineage>
</organism>
<feature type="non-terminal residue" evidence="2">
    <location>
        <position position="166"/>
    </location>
</feature>
<feature type="domain" description="YprB ribonuclease H-like" evidence="1">
    <location>
        <begin position="46"/>
        <end position="161"/>
    </location>
</feature>
<accession>X0SPV9</accession>
<sequence>MKINPHKMNKKQLMKFFTGRCKHHHLYFEHPRCYINETNKPLKIGYFDIETGGLKANTDLMLCYSIKTMDKDEILHCSIRKKDIHTEIFDRNLIKQLIKDLLEYDVIMTYYGTGFDLPFARTRALSWGLKFPPFGVVKHKDVYYMARAKLCLTSKSLDTVCELLEI</sequence>
<dbReference type="Pfam" id="PF13482">
    <property type="entry name" value="RNase_H_2"/>
    <property type="match status" value="1"/>
</dbReference>
<dbReference type="AlphaFoldDB" id="X0SPV9"/>
<protein>
    <recommendedName>
        <fullName evidence="1">YprB ribonuclease H-like domain-containing protein</fullName>
    </recommendedName>
</protein>
<reference evidence="2" key="1">
    <citation type="journal article" date="2014" name="Front. Microbiol.">
        <title>High frequency of phylogenetically diverse reductive dehalogenase-homologous genes in deep subseafloor sedimentary metagenomes.</title>
        <authorList>
            <person name="Kawai M."/>
            <person name="Futagami T."/>
            <person name="Toyoda A."/>
            <person name="Takaki Y."/>
            <person name="Nishi S."/>
            <person name="Hori S."/>
            <person name="Arai W."/>
            <person name="Tsubouchi T."/>
            <person name="Morono Y."/>
            <person name="Uchiyama I."/>
            <person name="Ito T."/>
            <person name="Fujiyama A."/>
            <person name="Inagaki F."/>
            <person name="Takami H."/>
        </authorList>
    </citation>
    <scope>NUCLEOTIDE SEQUENCE</scope>
    <source>
        <strain evidence="2">Expedition CK06-06</strain>
    </source>
</reference>
<dbReference type="InterPro" id="IPR038720">
    <property type="entry name" value="YprB_RNase_H-like_dom"/>
</dbReference>